<dbReference type="EMBL" id="JAKELL010000013">
    <property type="protein sequence ID" value="KAH8994903.1"/>
    <property type="molecule type" value="Genomic_DNA"/>
</dbReference>
<dbReference type="Gene3D" id="3.30.559.10">
    <property type="entry name" value="Chloramphenicol acetyltransferase-like domain"/>
    <property type="match status" value="1"/>
</dbReference>
<organism evidence="6 7">
    <name type="scientific">Lactarius akahatsu</name>
    <dbReference type="NCBI Taxonomy" id="416441"/>
    <lineage>
        <taxon>Eukaryota</taxon>
        <taxon>Fungi</taxon>
        <taxon>Dikarya</taxon>
        <taxon>Basidiomycota</taxon>
        <taxon>Agaricomycotina</taxon>
        <taxon>Agaricomycetes</taxon>
        <taxon>Russulales</taxon>
        <taxon>Russulaceae</taxon>
        <taxon>Lactarius</taxon>
    </lineage>
</organism>
<dbReference type="GO" id="GO:0016746">
    <property type="term" value="F:acyltransferase activity"/>
    <property type="evidence" value="ECO:0007669"/>
    <property type="project" value="UniProtKB-KW"/>
</dbReference>
<accession>A0AAD4LK67</accession>
<dbReference type="InterPro" id="IPR000542">
    <property type="entry name" value="Carn_acyl_trans"/>
</dbReference>
<keyword evidence="2" id="KW-0808">Transferase</keyword>
<feature type="domain" description="Choline/carnitine acyltransferase" evidence="5">
    <location>
        <begin position="45"/>
        <end position="661"/>
    </location>
</feature>
<dbReference type="InterPro" id="IPR023213">
    <property type="entry name" value="CAT-like_dom_sf"/>
</dbReference>
<dbReference type="SUPFAM" id="SSF52777">
    <property type="entry name" value="CoA-dependent acyltransferases"/>
    <property type="match status" value="2"/>
</dbReference>
<keyword evidence="7" id="KW-1185">Reference proteome</keyword>
<dbReference type="Pfam" id="PF00755">
    <property type="entry name" value="Carn_acyltransf"/>
    <property type="match status" value="1"/>
</dbReference>
<evidence type="ECO:0000313" key="6">
    <source>
        <dbReference type="EMBL" id="KAH8994903.1"/>
    </source>
</evidence>
<keyword evidence="3" id="KW-0012">Acyltransferase</keyword>
<dbReference type="Proteomes" id="UP001201163">
    <property type="component" value="Unassembled WGS sequence"/>
</dbReference>
<dbReference type="AlphaFoldDB" id="A0AAD4LK67"/>
<dbReference type="PANTHER" id="PTHR22589:SF107">
    <property type="entry name" value="CHOLINE_CARNITINE ACYLTRANSFERASE DOMAIN-CONTAINING PROTEIN"/>
    <property type="match status" value="1"/>
</dbReference>
<reference evidence="6" key="1">
    <citation type="submission" date="2022-01" db="EMBL/GenBank/DDBJ databases">
        <title>Comparative genomics reveals a dynamic genome evolution in the ectomycorrhizal milk-cap (Lactarius) mushrooms.</title>
        <authorList>
            <consortium name="DOE Joint Genome Institute"/>
            <person name="Lebreton A."/>
            <person name="Tang N."/>
            <person name="Kuo A."/>
            <person name="LaButti K."/>
            <person name="Drula E."/>
            <person name="Barry K."/>
            <person name="Clum A."/>
            <person name="Lipzen A."/>
            <person name="Mousain D."/>
            <person name="Ng V."/>
            <person name="Wang R."/>
            <person name="Wang X."/>
            <person name="Dai Y."/>
            <person name="Henrissat B."/>
            <person name="Grigoriev I.V."/>
            <person name="Guerin-Laguette A."/>
            <person name="Yu F."/>
            <person name="Martin F.M."/>
        </authorList>
    </citation>
    <scope>NUCLEOTIDE SEQUENCE</scope>
    <source>
        <strain evidence="6">QP</strain>
    </source>
</reference>
<comment type="caution">
    <text evidence="6">The sequence shown here is derived from an EMBL/GenBank/DDBJ whole genome shotgun (WGS) entry which is preliminary data.</text>
</comment>
<feature type="active site" description="Proton acceptor" evidence="4">
    <location>
        <position position="394"/>
    </location>
</feature>
<dbReference type="PANTHER" id="PTHR22589">
    <property type="entry name" value="CARNITINE O-ACYLTRANSFERASE"/>
    <property type="match status" value="1"/>
</dbReference>
<dbReference type="Gene3D" id="3.30.559.70">
    <property type="entry name" value="Choline/Carnitine o-acyltransferase, domain 2"/>
    <property type="match status" value="1"/>
</dbReference>
<dbReference type="PROSITE" id="PS00439">
    <property type="entry name" value="ACYLTRANSF_C_1"/>
    <property type="match status" value="1"/>
</dbReference>
<dbReference type="InterPro" id="IPR042231">
    <property type="entry name" value="Cho/carn_acyl_trans_2"/>
</dbReference>
<evidence type="ECO:0000256" key="2">
    <source>
        <dbReference type="ARBA" id="ARBA00022679"/>
    </source>
</evidence>
<dbReference type="InterPro" id="IPR039551">
    <property type="entry name" value="Cho/carn_acyl_trans"/>
</dbReference>
<proteinExistence type="inferred from homology"/>
<evidence type="ECO:0000259" key="5">
    <source>
        <dbReference type="Pfam" id="PF00755"/>
    </source>
</evidence>
<evidence type="ECO:0000256" key="3">
    <source>
        <dbReference type="ARBA" id="ARBA00023315"/>
    </source>
</evidence>
<sequence>MRTTLFHHVVLSTVKTRRPSVRMAPSGSLRAFSASTDRPTLLPRLPVPELHQTLSKYLQSLVPLLQEDEAQGGESWRSALQERQQWADEFERGVGAKCQERLYALDKASPRNWLDDNIWLKKAYHEWRSPLLINSNWWLAFSNDDRIPEGVLREPPSFSKHIDLNPWQVRRAAWLTYRHLEFKDNLARQEIYSNTTRTGLWFQETVAKTFSTCRIPQPHCDSLSTQPPRHSSNARKILVMVNDWTYTVEVYDESQTLLSVDTIERRLRGVVHDVVARIEAGEVPVPVGILSADDRDRWSENLQYILSLSATNQKSLEVVQQSIFAVSLDLHTLGFPSGRSAHTSHTLPVIDSPAEIDSHLHNIRSSVNARNRWFDKAYTLIVETNTRAGAMGEHSPCDALVPSIVADYAVVQSINPAPFFVDHDLDAGGWERLDWVTDARIEAECIAAESRAKSLIADSDDSVLWFSDYGVEWITSIARLAPDAYIQMALQLAWYKLRGSFTATYETALTRAFDKARTETIRTLTEDSRAWVLSMTDPFASDTTRLALLHRAVQTHTTLSRHAATGRGIDRHLLGLQLMMRPDAGERAALFEDSLFERSQEWKLSTSALSAGKFFRGTGFGAPYHDGYGINYLSGLDIIKFGIESKHSCAETSTAAFQREIASALREMRRVCSPEPTYSDAPIVARL</sequence>
<protein>
    <submittedName>
        <fullName evidence="6">Carnitine acetyltransferase</fullName>
    </submittedName>
</protein>
<evidence type="ECO:0000256" key="4">
    <source>
        <dbReference type="PIRSR" id="PIRSR600542-1"/>
    </source>
</evidence>
<evidence type="ECO:0000256" key="1">
    <source>
        <dbReference type="ARBA" id="ARBA00005232"/>
    </source>
</evidence>
<comment type="similarity">
    <text evidence="1">Belongs to the carnitine/choline acetyltransferase family.</text>
</comment>
<gene>
    <name evidence="6" type="ORF">EDB92DRAFT_1848080</name>
</gene>
<name>A0AAD4LK67_9AGAM</name>
<evidence type="ECO:0000313" key="7">
    <source>
        <dbReference type="Proteomes" id="UP001201163"/>
    </source>
</evidence>